<gene>
    <name evidence="1" type="ORF">AVDCRST_MAG85-3419</name>
</gene>
<sequence>MLLDAVPRSWSTPVDRSYGSTVMPSVPVAVSDSLLLSGRFVSVTVALSMLASSTSAIVAPGARVMRLSCEALSRKVGFVPVPDPLPLRSTTGMSFTGPTAISVLLLPLSATNSSPVLPWSSTVISSSSSPLKSLSGLYLSPLSALLTPLSDASNTISRSSLPSPVSNAAMPPTEASVRVPWLTEIVTQRASPPASTSPTVGTGSKVSCVSSGVVAEAGAVITGASLTETKLTVVLSVSASGPPAPVLPRSLVTSLSDSSAPA</sequence>
<organism evidence="1">
    <name type="scientific">uncultured Solirubrobacteraceae bacterium</name>
    <dbReference type="NCBI Taxonomy" id="1162706"/>
    <lineage>
        <taxon>Bacteria</taxon>
        <taxon>Bacillati</taxon>
        <taxon>Actinomycetota</taxon>
        <taxon>Thermoleophilia</taxon>
        <taxon>Solirubrobacterales</taxon>
        <taxon>Solirubrobacteraceae</taxon>
        <taxon>environmental samples</taxon>
    </lineage>
</organism>
<evidence type="ECO:0000313" key="1">
    <source>
        <dbReference type="EMBL" id="CAA9528058.1"/>
    </source>
</evidence>
<accession>A0A6J4TNV3</accession>
<dbReference type="AlphaFoldDB" id="A0A6J4TNV3"/>
<proteinExistence type="predicted"/>
<protein>
    <submittedName>
        <fullName evidence="1">Uncharacterized protein</fullName>
    </submittedName>
</protein>
<name>A0A6J4TNV3_9ACTN</name>
<dbReference type="EMBL" id="CADCVT010000375">
    <property type="protein sequence ID" value="CAA9528058.1"/>
    <property type="molecule type" value="Genomic_DNA"/>
</dbReference>
<reference evidence="1" key="1">
    <citation type="submission" date="2020-02" db="EMBL/GenBank/DDBJ databases">
        <authorList>
            <person name="Meier V. D."/>
        </authorList>
    </citation>
    <scope>NUCLEOTIDE SEQUENCE</scope>
    <source>
        <strain evidence="1">AVDCRST_MAG85</strain>
    </source>
</reference>